<reference evidence="1" key="1">
    <citation type="submission" date="2019-04" db="EMBL/GenBank/DDBJ databases">
        <title>Microbes associate with the intestines of laboratory mice.</title>
        <authorList>
            <person name="Navarre W."/>
            <person name="Wong E."/>
            <person name="Huang K."/>
            <person name="Tropini C."/>
            <person name="Ng K."/>
            <person name="Yu B."/>
        </authorList>
    </citation>
    <scope>NUCLEOTIDE SEQUENCE</scope>
    <source>
        <strain evidence="1">NM73_A23</strain>
    </source>
</reference>
<name>A0AC61QM14_9BACT</name>
<evidence type="ECO:0000313" key="1">
    <source>
        <dbReference type="EMBL" id="TGX80156.1"/>
    </source>
</evidence>
<organism evidence="1 2">
    <name type="scientific">Palleniella muris</name>
    <dbReference type="NCBI Taxonomy" id="3038145"/>
    <lineage>
        <taxon>Bacteria</taxon>
        <taxon>Pseudomonadati</taxon>
        <taxon>Bacteroidota</taxon>
        <taxon>Bacteroidia</taxon>
        <taxon>Bacteroidales</taxon>
        <taxon>Prevotellaceae</taxon>
        <taxon>Palleniella</taxon>
    </lineage>
</organism>
<evidence type="ECO:0000313" key="2">
    <source>
        <dbReference type="Proteomes" id="UP000308886"/>
    </source>
</evidence>
<keyword evidence="2" id="KW-1185">Reference proteome</keyword>
<accession>A0AC61QM14</accession>
<comment type="caution">
    <text evidence="1">The sequence shown here is derived from an EMBL/GenBank/DDBJ whole genome shotgun (WGS) entry which is preliminary data.</text>
</comment>
<dbReference type="EMBL" id="SRZC01000029">
    <property type="protein sequence ID" value="TGX80156.1"/>
    <property type="molecule type" value="Genomic_DNA"/>
</dbReference>
<gene>
    <name evidence="1" type="primary">folB</name>
    <name evidence="1" type="ORF">E5358_13595</name>
</gene>
<dbReference type="Proteomes" id="UP000308886">
    <property type="component" value="Unassembled WGS sequence"/>
</dbReference>
<protein>
    <submittedName>
        <fullName evidence="1">Dihydroneopterin aldolase</fullName>
        <ecNumber evidence="1">4.1.2.25</ecNumber>
    </submittedName>
</protein>
<dbReference type="EC" id="4.1.2.25" evidence="1"/>
<keyword evidence="1" id="KW-0456">Lyase</keyword>
<sequence length="126" mass="14215">METETYIHIDSLRMHAFHGVLEQERRVGNDYLVNIKVGYPWLQAVVTDDVDDTLNYAALADIVKGQMNIPSALLEHVAGRITARIQEMFPKCTFIDLRITKVAPPMQCDCDGAGVHIVMKDVKNEM</sequence>
<proteinExistence type="predicted"/>